<organism evidence="12 13">
    <name type="scientific">Parvularcula marina</name>
    <dbReference type="NCBI Taxonomy" id="2292771"/>
    <lineage>
        <taxon>Bacteria</taxon>
        <taxon>Pseudomonadati</taxon>
        <taxon>Pseudomonadota</taxon>
        <taxon>Alphaproteobacteria</taxon>
        <taxon>Parvularculales</taxon>
        <taxon>Parvularculaceae</taxon>
        <taxon>Parvularcula</taxon>
    </lineage>
</organism>
<dbReference type="NCBIfam" id="NF003998">
    <property type="entry name" value="PRK05474.1"/>
    <property type="match status" value="1"/>
</dbReference>
<keyword evidence="6 9" id="KW-0413">Isomerase</keyword>
<keyword evidence="9" id="KW-0963">Cytoplasm</keyword>
<feature type="binding site" evidence="9">
    <location>
        <position position="311"/>
    </location>
    <ligand>
        <name>Mg(2+)</name>
        <dbReference type="ChEBI" id="CHEBI:18420"/>
        <label>2</label>
    </ligand>
</feature>
<dbReference type="FunCoup" id="A0A371RFT3">
    <property type="interactions" value="202"/>
</dbReference>
<protein>
    <recommendedName>
        <fullName evidence="3 9">Xylose isomerase</fullName>
        <ecNumber evidence="3 9">5.3.1.5</ecNumber>
    </recommendedName>
</protein>
<name>A0A371RFT3_9PROT</name>
<dbReference type="InParanoid" id="A0A371RFT3"/>
<dbReference type="RefSeq" id="WP_116390943.1">
    <property type="nucleotide sequence ID" value="NZ_QUQO01000001.1"/>
</dbReference>
<evidence type="ECO:0000256" key="8">
    <source>
        <dbReference type="ARBA" id="ARBA00033659"/>
    </source>
</evidence>
<feature type="binding site" evidence="9">
    <location>
        <position position="341"/>
    </location>
    <ligand>
        <name>Mg(2+)</name>
        <dbReference type="ChEBI" id="CHEBI:18420"/>
        <label>1</label>
    </ligand>
</feature>
<dbReference type="AlphaFoldDB" id="A0A371RFT3"/>
<evidence type="ECO:0000256" key="11">
    <source>
        <dbReference type="RuleBase" id="RU000610"/>
    </source>
</evidence>
<feature type="binding site" evidence="9">
    <location>
        <position position="270"/>
    </location>
    <ligand>
        <name>Mg(2+)</name>
        <dbReference type="ChEBI" id="CHEBI:18420"/>
        <label>1</label>
    </ligand>
</feature>
<comment type="caution">
    <text evidence="12">The sequence shown here is derived from an EMBL/GenBank/DDBJ whole genome shotgun (WGS) entry which is preliminary data.</text>
</comment>
<dbReference type="HAMAP" id="MF_00455">
    <property type="entry name" value="Xylose_isom_A"/>
    <property type="match status" value="1"/>
</dbReference>
<dbReference type="PANTHER" id="PTHR48408:SF1">
    <property type="entry name" value="XYLOSE ISOMERASE"/>
    <property type="match status" value="1"/>
</dbReference>
<dbReference type="NCBIfam" id="TIGR02630">
    <property type="entry name" value="xylose_isom_A"/>
    <property type="match status" value="1"/>
</dbReference>
<evidence type="ECO:0000256" key="2">
    <source>
        <dbReference type="ARBA" id="ARBA00011881"/>
    </source>
</evidence>
<dbReference type="PROSITE" id="PS51415">
    <property type="entry name" value="XYLOSE_ISOMERASE"/>
    <property type="match status" value="1"/>
</dbReference>
<evidence type="ECO:0000313" key="12">
    <source>
        <dbReference type="EMBL" id="RFB04314.1"/>
    </source>
</evidence>
<comment type="similarity">
    <text evidence="1 9 10">Belongs to the xylose isomerase family.</text>
</comment>
<feature type="active site" evidence="9">
    <location>
        <position position="103"/>
    </location>
</feature>
<dbReference type="EC" id="5.3.1.5" evidence="3 9"/>
<evidence type="ECO:0000256" key="4">
    <source>
        <dbReference type="ARBA" id="ARBA00022629"/>
    </source>
</evidence>
<feature type="binding site" evidence="9">
    <location>
        <position position="234"/>
    </location>
    <ligand>
        <name>Mg(2+)</name>
        <dbReference type="ChEBI" id="CHEBI:18420"/>
        <label>1</label>
    </ligand>
</feature>
<dbReference type="PANTHER" id="PTHR48408">
    <property type="match status" value="1"/>
</dbReference>
<dbReference type="InterPro" id="IPR013452">
    <property type="entry name" value="Xylose_isom_bac"/>
</dbReference>
<evidence type="ECO:0000256" key="7">
    <source>
        <dbReference type="ARBA" id="ARBA00023277"/>
    </source>
</evidence>
<dbReference type="GO" id="GO:0009045">
    <property type="term" value="F:xylose isomerase activity"/>
    <property type="evidence" value="ECO:0007669"/>
    <property type="project" value="UniProtKB-UniRule"/>
</dbReference>
<evidence type="ECO:0000256" key="5">
    <source>
        <dbReference type="ARBA" id="ARBA00022723"/>
    </source>
</evidence>
<dbReference type="SUPFAM" id="SSF51658">
    <property type="entry name" value="Xylose isomerase-like"/>
    <property type="match status" value="1"/>
</dbReference>
<evidence type="ECO:0000256" key="6">
    <source>
        <dbReference type="ARBA" id="ARBA00023235"/>
    </source>
</evidence>
<feature type="binding site" evidence="9">
    <location>
        <position position="270"/>
    </location>
    <ligand>
        <name>Mg(2+)</name>
        <dbReference type="ChEBI" id="CHEBI:18420"/>
        <label>2</label>
    </ligand>
</feature>
<comment type="subunit">
    <text evidence="2 9 11">Homotetramer.</text>
</comment>
<dbReference type="GO" id="GO:0005737">
    <property type="term" value="C:cytoplasm"/>
    <property type="evidence" value="ECO:0007669"/>
    <property type="project" value="UniProtKB-SubCell"/>
</dbReference>
<dbReference type="EMBL" id="QUQO01000001">
    <property type="protein sequence ID" value="RFB04314.1"/>
    <property type="molecule type" value="Genomic_DNA"/>
</dbReference>
<feature type="active site" evidence="9">
    <location>
        <position position="106"/>
    </location>
</feature>
<comment type="catalytic activity">
    <reaction evidence="8 9 10">
        <text>alpha-D-xylose = alpha-D-xylulofuranose</text>
        <dbReference type="Rhea" id="RHEA:22816"/>
        <dbReference type="ChEBI" id="CHEBI:28518"/>
        <dbReference type="ChEBI" id="CHEBI:188998"/>
        <dbReference type="EC" id="5.3.1.5"/>
    </reaction>
</comment>
<keyword evidence="13" id="KW-1185">Reference proteome</keyword>
<dbReference type="GO" id="GO:0000287">
    <property type="term" value="F:magnesium ion binding"/>
    <property type="evidence" value="ECO:0007669"/>
    <property type="project" value="UniProtKB-UniRule"/>
</dbReference>
<dbReference type="InterPro" id="IPR036237">
    <property type="entry name" value="Xyl_isomerase-like_sf"/>
</dbReference>
<proteinExistence type="inferred from homology"/>
<sequence>MTAVREYFAHIEPIAFEGKDTDNPLAYRYYDKDRVIMGKRMEDHLRPAVCYWHTFCWDGFDVFGAGTFGRPWHELEGQEMAEAKLDVAFEFFTKLGVPFFTFHDVDVMAPATNMKEHTENFARILDPIEAKMSETGLKLLWGTANVFSHPRYMSGASTNPDPEVFACTAMQIRQALDATHRLGGSNYVLWGGREGYETLLNTNLNRELDQLGRMLTLAVEHKHKIGFKGPLLIEPKPHEPTKHQYDRDVSTIYGFLSKYDLLDDVKMNIETNHATLAGLPMDHEMATAYALGIFGSIDANRGDAQNGWDTDQFWNDPLDITRSMIHFVKNGGFTTGGFNFDAKVRRQSIDAEDLFHGHIGGLDALARGLISAAAMVEDGTWTNFIDDRYAGWDGQLGRWMMTEASLEDIADKVSGGGIDPQPKSGRQEYLENLVNAYL</sequence>
<keyword evidence="7 9" id="KW-0119">Carbohydrate metabolism</keyword>
<dbReference type="GO" id="GO:0042732">
    <property type="term" value="P:D-xylose metabolic process"/>
    <property type="evidence" value="ECO:0007669"/>
    <property type="project" value="UniProtKB-UniRule"/>
</dbReference>
<feature type="binding site" evidence="9">
    <location>
        <position position="298"/>
    </location>
    <ligand>
        <name>Mg(2+)</name>
        <dbReference type="ChEBI" id="CHEBI:18420"/>
        <label>1</label>
    </ligand>
</feature>
<dbReference type="Gene3D" id="3.20.20.150">
    <property type="entry name" value="Divalent-metal-dependent TIM barrel enzymes"/>
    <property type="match status" value="1"/>
</dbReference>
<evidence type="ECO:0000256" key="3">
    <source>
        <dbReference type="ARBA" id="ARBA00011958"/>
    </source>
</evidence>
<dbReference type="PRINTS" id="PR00688">
    <property type="entry name" value="XYLOSISMRASE"/>
</dbReference>
<feature type="binding site" evidence="9">
    <location>
        <position position="273"/>
    </location>
    <ligand>
        <name>Mg(2+)</name>
        <dbReference type="ChEBI" id="CHEBI:18420"/>
        <label>2</label>
    </ligand>
</feature>
<dbReference type="OrthoDB" id="9763981at2"/>
<evidence type="ECO:0000313" key="13">
    <source>
        <dbReference type="Proteomes" id="UP000264589"/>
    </source>
</evidence>
<feature type="binding site" evidence="9">
    <location>
        <position position="309"/>
    </location>
    <ligand>
        <name>Mg(2+)</name>
        <dbReference type="ChEBI" id="CHEBI:18420"/>
        <label>2</label>
    </ligand>
</feature>
<accession>A0A371RFT3</accession>
<evidence type="ECO:0000256" key="10">
    <source>
        <dbReference type="RuleBase" id="RU000609"/>
    </source>
</evidence>
<dbReference type="Proteomes" id="UP000264589">
    <property type="component" value="Unassembled WGS sequence"/>
</dbReference>
<keyword evidence="9" id="KW-0460">Magnesium</keyword>
<keyword evidence="5 9" id="KW-0479">Metal-binding</keyword>
<gene>
    <name evidence="9 12" type="primary">xylA</name>
    <name evidence="12" type="ORF">DX908_02860</name>
</gene>
<dbReference type="InterPro" id="IPR001998">
    <property type="entry name" value="Xylose_isomerase"/>
</dbReference>
<reference evidence="12 13" key="1">
    <citation type="submission" date="2018-08" db="EMBL/GenBank/DDBJ databases">
        <title>Parvularcula sp. SM1705, isolated from surface water of the South Sea China.</title>
        <authorList>
            <person name="Sun L."/>
        </authorList>
    </citation>
    <scope>NUCLEOTIDE SEQUENCE [LARGE SCALE GENOMIC DNA]</scope>
    <source>
        <strain evidence="12 13">SM1705</strain>
    </source>
</reference>
<comment type="subcellular location">
    <subcellularLocation>
        <location evidence="9 11">Cytoplasm</location>
    </subcellularLocation>
</comment>
<comment type="cofactor">
    <cofactor evidence="9">
        <name>Mg(2+)</name>
        <dbReference type="ChEBI" id="CHEBI:18420"/>
    </cofactor>
    <text evidence="9">Binds 2 magnesium ions per subunit.</text>
</comment>
<evidence type="ECO:0000256" key="9">
    <source>
        <dbReference type="HAMAP-Rule" id="MF_00455"/>
    </source>
</evidence>
<evidence type="ECO:0000256" key="1">
    <source>
        <dbReference type="ARBA" id="ARBA00005765"/>
    </source>
</evidence>
<keyword evidence="4 9" id="KW-0859">Xylose metabolism</keyword>